<evidence type="ECO:0000256" key="3">
    <source>
        <dbReference type="ARBA" id="ARBA00022741"/>
    </source>
</evidence>
<comment type="catalytic activity">
    <reaction evidence="11">
        <text>GTP + H2O = GDP + phosphate + H(+)</text>
        <dbReference type="Rhea" id="RHEA:19669"/>
        <dbReference type="ChEBI" id="CHEBI:15377"/>
        <dbReference type="ChEBI" id="CHEBI:15378"/>
        <dbReference type="ChEBI" id="CHEBI:37565"/>
        <dbReference type="ChEBI" id="CHEBI:43474"/>
        <dbReference type="ChEBI" id="CHEBI:58189"/>
    </reaction>
</comment>
<dbReference type="Pfam" id="PF00350">
    <property type="entry name" value="Dynamin_N"/>
    <property type="match status" value="1"/>
</dbReference>
<dbReference type="GO" id="GO:0051646">
    <property type="term" value="P:mitochondrion localization"/>
    <property type="evidence" value="ECO:0007669"/>
    <property type="project" value="TreeGrafter"/>
</dbReference>
<dbReference type="InterPro" id="IPR027094">
    <property type="entry name" value="Mitofusin_fam"/>
</dbReference>
<feature type="transmembrane region" description="Helical" evidence="13">
    <location>
        <begin position="732"/>
        <end position="750"/>
    </location>
</feature>
<keyword evidence="8" id="KW-0496">Mitochondrion</keyword>
<keyword evidence="9" id="KW-0342">GTP-binding</keyword>
<evidence type="ECO:0000256" key="11">
    <source>
        <dbReference type="ARBA" id="ARBA00048548"/>
    </source>
</evidence>
<dbReference type="GO" id="GO:0005525">
    <property type="term" value="F:GTP binding"/>
    <property type="evidence" value="ECO:0007669"/>
    <property type="project" value="UniProtKB-KW"/>
</dbReference>
<evidence type="ECO:0000256" key="1">
    <source>
        <dbReference type="ARBA" id="ARBA00004374"/>
    </source>
</evidence>
<evidence type="ECO:0000313" key="16">
    <source>
        <dbReference type="Proteomes" id="UP000788993"/>
    </source>
</evidence>
<dbReference type="Proteomes" id="UP000788993">
    <property type="component" value="Unassembled WGS sequence"/>
</dbReference>
<keyword evidence="16" id="KW-1185">Reference proteome</keyword>
<feature type="compositionally biased region" description="Basic and acidic residues" evidence="12">
    <location>
        <begin position="1"/>
        <end position="12"/>
    </location>
</feature>
<dbReference type="PANTHER" id="PTHR10465">
    <property type="entry name" value="TRANSMEMBRANE GTPASE FZO1"/>
    <property type="match status" value="1"/>
</dbReference>
<evidence type="ECO:0000256" key="4">
    <source>
        <dbReference type="ARBA" id="ARBA00022787"/>
    </source>
</evidence>
<dbReference type="InterPro" id="IPR045063">
    <property type="entry name" value="Dynamin_N"/>
</dbReference>
<dbReference type="PANTHER" id="PTHR10465:SF0">
    <property type="entry name" value="SARCALUMENIN"/>
    <property type="match status" value="1"/>
</dbReference>
<evidence type="ECO:0000256" key="6">
    <source>
        <dbReference type="ARBA" id="ARBA00022989"/>
    </source>
</evidence>
<feature type="region of interest" description="Disordered" evidence="12">
    <location>
        <begin position="438"/>
        <end position="462"/>
    </location>
</feature>
<sequence length="855" mass="95973">MSGEKFEKDHNPAELSLGESDQDDNATLFGSNGDPQGPAVAHFNIREGTFDGQTLVNGEQGIRTENNISVLNGNSAQATDLARSQLSQLQYNENRISLDRSINTASNILSNLQAENSVRPIYYPTNIQDETLDSKLNSKSSKLALIRHNSVGNSQHLLTEQRGSSSETYSFELLKINLKIGPSSENLLQTLDKSALSQLLNEKFSHIKRHLKSLGERIDDTSSKVLVTGDLNSGKSAFCNALLRRKVMPEDQQPCTNVFCEIVDARDNNKGIEEVHAVPIGSVYLKNDERTYKIFPLEELEHLVYQSEHYSLLIVYVTDNRPVNQSLLKNGVIDIKLIDAPGLNLDSYHTTQVFSRQEEIDLVVFVVNAENHFTLSGREFISSATNDKNLIFIVVNKFDNIRDQNKCKRKIMDQVHSLSPETYKNSSNFVHFVSSREMINQNPGGDGPDGNPDDGDGPHSPDFDHLEASLRKFLVEKRSLSKLLPAKNYLVKLYSDLIELSQINEKLYNESKIGAENELKELGPQYDEILQLSAKTNEKVSRLIESVSSEVYTNSRDQINRIINEVDHLSLGIKFEGYSNITEFARQVQEGIIGKILEVVSSAEEHARNETSSAIDEIKRLGVQALGEGSLPNTRFIPSSMYSKKKDNLQRHIENEVSLFDFVDPNFESFCKICGITIPDSRTNLLIGLTANKLWAGGLSSMAILYGPQVISTVTGIASISNYIPKFVVTKVVPGTLIGIAIGMPLYYLYKDAPYAYQRNVVKKIKRKIESEDYQHLNSLRISKEVRKVLNYPAKDISNAFATTIEKQSLRRSKILSDLKTSEISLSFYRELTKQVKEQYQIVQSFDLESVHTVN</sequence>
<dbReference type="OrthoDB" id="9984778at2759"/>
<evidence type="ECO:0000256" key="10">
    <source>
        <dbReference type="ARBA" id="ARBA00023136"/>
    </source>
</evidence>
<dbReference type="Gene3D" id="3.40.50.300">
    <property type="entry name" value="P-loop containing nucleotide triphosphate hydrolases"/>
    <property type="match status" value="1"/>
</dbReference>
<keyword evidence="4" id="KW-1000">Mitochondrion outer membrane</keyword>
<feature type="domain" description="Dynamin-type G" evidence="14">
    <location>
        <begin position="219"/>
        <end position="514"/>
    </location>
</feature>
<feature type="region of interest" description="Disordered" evidence="12">
    <location>
        <begin position="1"/>
        <end position="39"/>
    </location>
</feature>
<comment type="caution">
    <text evidence="15">The sequence shown here is derived from an EMBL/GenBank/DDBJ whole genome shotgun (WGS) entry which is preliminary data.</text>
</comment>
<dbReference type="FunFam" id="3.40.50.300:FF:000638">
    <property type="entry name" value="Transmembrane GTPase Fzo1, putative"/>
    <property type="match status" value="1"/>
</dbReference>
<evidence type="ECO:0000256" key="2">
    <source>
        <dbReference type="ARBA" id="ARBA00022692"/>
    </source>
</evidence>
<dbReference type="EMBL" id="JAEUBD010001468">
    <property type="protein sequence ID" value="KAH3660949.1"/>
    <property type="molecule type" value="Genomic_DNA"/>
</dbReference>
<protein>
    <recommendedName>
        <fullName evidence="14">Dynamin-type G domain-containing protein</fullName>
    </recommendedName>
</protein>
<organism evidence="15 16">
    <name type="scientific">Ogataea polymorpha</name>
    <dbReference type="NCBI Taxonomy" id="460523"/>
    <lineage>
        <taxon>Eukaryota</taxon>
        <taxon>Fungi</taxon>
        <taxon>Dikarya</taxon>
        <taxon>Ascomycota</taxon>
        <taxon>Saccharomycotina</taxon>
        <taxon>Pichiomycetes</taxon>
        <taxon>Pichiales</taxon>
        <taxon>Pichiaceae</taxon>
        <taxon>Ogataea</taxon>
    </lineage>
</organism>
<proteinExistence type="predicted"/>
<dbReference type="GO" id="GO:0003924">
    <property type="term" value="F:GTPase activity"/>
    <property type="evidence" value="ECO:0007669"/>
    <property type="project" value="InterPro"/>
</dbReference>
<keyword evidence="3" id="KW-0547">Nucleotide-binding</keyword>
<dbReference type="SUPFAM" id="SSF52540">
    <property type="entry name" value="P-loop containing nucleoside triphosphate hydrolases"/>
    <property type="match status" value="1"/>
</dbReference>
<dbReference type="AlphaFoldDB" id="A0A9P8T098"/>
<dbReference type="GO" id="GO:0008053">
    <property type="term" value="P:mitochondrial fusion"/>
    <property type="evidence" value="ECO:0007669"/>
    <property type="project" value="TreeGrafter"/>
</dbReference>
<comment type="subcellular location">
    <subcellularLocation>
        <location evidence="1">Mitochondrion outer membrane</location>
        <topology evidence="1">Multi-pass membrane protein</topology>
    </subcellularLocation>
</comment>
<evidence type="ECO:0000313" key="15">
    <source>
        <dbReference type="EMBL" id="KAH3660949.1"/>
    </source>
</evidence>
<accession>A0A9P8T098</accession>
<evidence type="ECO:0000256" key="9">
    <source>
        <dbReference type="ARBA" id="ARBA00023134"/>
    </source>
</evidence>
<keyword evidence="5" id="KW-0378">Hydrolase</keyword>
<evidence type="ECO:0000256" key="7">
    <source>
        <dbReference type="ARBA" id="ARBA00023054"/>
    </source>
</evidence>
<reference evidence="15" key="2">
    <citation type="submission" date="2021-01" db="EMBL/GenBank/DDBJ databases">
        <authorList>
            <person name="Schikora-Tamarit M.A."/>
        </authorList>
    </citation>
    <scope>NUCLEOTIDE SEQUENCE</scope>
    <source>
        <strain evidence="15">NCAIM Y.01608</strain>
    </source>
</reference>
<evidence type="ECO:0000259" key="14">
    <source>
        <dbReference type="PROSITE" id="PS51718"/>
    </source>
</evidence>
<keyword evidence="10 13" id="KW-0472">Membrane</keyword>
<dbReference type="PROSITE" id="PS51718">
    <property type="entry name" value="G_DYNAMIN_2"/>
    <property type="match status" value="1"/>
</dbReference>
<dbReference type="GO" id="GO:0005741">
    <property type="term" value="C:mitochondrial outer membrane"/>
    <property type="evidence" value="ECO:0007669"/>
    <property type="project" value="UniProtKB-SubCell"/>
</dbReference>
<evidence type="ECO:0000256" key="13">
    <source>
        <dbReference type="SAM" id="Phobius"/>
    </source>
</evidence>
<dbReference type="InterPro" id="IPR030381">
    <property type="entry name" value="G_DYNAMIN_dom"/>
</dbReference>
<gene>
    <name evidence="15" type="ORF">OGATHE_005281</name>
</gene>
<keyword evidence="6 13" id="KW-1133">Transmembrane helix</keyword>
<name>A0A9P8T098_9ASCO</name>
<reference evidence="15" key="1">
    <citation type="journal article" date="2021" name="Open Biol.">
        <title>Shared evolutionary footprints suggest mitochondrial oxidative damage underlies multiple complex I losses in fungi.</title>
        <authorList>
            <person name="Schikora-Tamarit M.A."/>
            <person name="Marcet-Houben M."/>
            <person name="Nosek J."/>
            <person name="Gabaldon T."/>
        </authorList>
    </citation>
    <scope>NUCLEOTIDE SEQUENCE</scope>
    <source>
        <strain evidence="15">NCAIM Y.01608</strain>
    </source>
</reference>
<keyword evidence="2 13" id="KW-0812">Transmembrane</keyword>
<dbReference type="InterPro" id="IPR027417">
    <property type="entry name" value="P-loop_NTPase"/>
</dbReference>
<evidence type="ECO:0000256" key="8">
    <source>
        <dbReference type="ARBA" id="ARBA00023128"/>
    </source>
</evidence>
<evidence type="ECO:0000256" key="12">
    <source>
        <dbReference type="SAM" id="MobiDB-lite"/>
    </source>
</evidence>
<keyword evidence="7" id="KW-0175">Coiled coil</keyword>
<evidence type="ECO:0000256" key="5">
    <source>
        <dbReference type="ARBA" id="ARBA00022801"/>
    </source>
</evidence>